<dbReference type="EMBL" id="NIGF01000001">
    <property type="protein sequence ID" value="PQV65520.1"/>
    <property type="molecule type" value="Genomic_DNA"/>
</dbReference>
<feature type="region of interest" description="Disordered" evidence="11">
    <location>
        <begin position="1"/>
        <end position="21"/>
    </location>
</feature>
<dbReference type="NCBIfam" id="TIGR00396">
    <property type="entry name" value="leuS_bact"/>
    <property type="match status" value="1"/>
</dbReference>
<dbReference type="FunFam" id="3.40.50.620:FF:000056">
    <property type="entry name" value="Leucine--tRNA ligase"/>
    <property type="match status" value="1"/>
</dbReference>
<sequence>MKALQTFSPSNSSLNMSTENRYNPKEIEPKWQQKWAEKELFKTGFDPKKPKFYYLDMFPYPSGALHVGHVRNYAIGDAVARFRVMNGYNVLHPMGWDAFGLPAENAAIKHNTHPAAWTDKCIEQMHEQFGKLGIAFDWNREIATCKPDYYKWTQWLFIQFFKAGLVERRTANVNWCPKDATVLANEQVKDGKCDRCGTLVEQKPLTQWFFKTTDFAQRLLDDMDTLTDWPENVLKIQREWIGRSEGVNFRFPVKNSDAKIEVFTTRVDTAFGVTYMVLAPDHELVESLVAGTEWETPAREFRDHVARQKDEQRDYGDEIPKEGIFTGAYCINPMSGAEVPIWLANYVVSDYGSGAVMAVPAHDERDFEFAQKYDLPIKVVIDPATEAASSVFLTVAYTEKENGSLVNSGDFDGLNPVEARQKITEFMEANGIGERTVNFKLRDWCLSRQRYWGCPIPVVYCEDGTVEAVPEDQLPVVHPTDIQFTGQGNPLTQSQSFINTTDSKGRPARRETDTLDTFVDSSWYFLRFCSPDASDAPFRAEDIARWMPIDQYVGGIEHARGHLIYARVWMKAMFDLGLVKSTEPFQNYFAQGMVTMFSPTENKLLKMSKSKGNVVTLDAAVEKFGADATRMMTLFMGPPALDVEWTKQSDDTFAGTFRFLERVWRVSTARDFHKKWKDALQNAELSDADQKLRRKTHQTIERITSDIERFSMNTAISGLMEHVNSIQEWLNSGGENSAVYSEAIENLLLCLSPFAPHLSDELGEKLGFPNSFYHATWPTFDAEVAKESEIVVPVQINGKVRTRLSVSAEIPKEELESQALQSPEIAAILEGKTPKKVVVVPGRLVNIVV</sequence>
<keyword evidence="7 9" id="KW-0030">Aminoacyl-tRNA synthetase</keyword>
<evidence type="ECO:0000256" key="3">
    <source>
        <dbReference type="ARBA" id="ARBA00022598"/>
    </source>
</evidence>
<dbReference type="PANTHER" id="PTHR43740">
    <property type="entry name" value="LEUCYL-TRNA SYNTHETASE"/>
    <property type="match status" value="1"/>
</dbReference>
<feature type="domain" description="Methionyl/Valyl/Leucyl/Isoleucyl-tRNA synthetase anticodon-binding" evidence="13">
    <location>
        <begin position="689"/>
        <end position="813"/>
    </location>
</feature>
<evidence type="ECO:0000256" key="9">
    <source>
        <dbReference type="HAMAP-Rule" id="MF_00049"/>
    </source>
</evidence>
<keyword evidence="5 9" id="KW-0067">ATP-binding</keyword>
<dbReference type="FunFam" id="3.40.50.620:FF:000003">
    <property type="entry name" value="Leucine--tRNA ligase"/>
    <property type="match status" value="1"/>
</dbReference>
<accession>A0A2S8SXJ1</accession>
<dbReference type="SUPFAM" id="SSF47323">
    <property type="entry name" value="Anticodon-binding domain of a subclass of class I aminoacyl-tRNA synthetases"/>
    <property type="match status" value="1"/>
</dbReference>
<gene>
    <name evidence="9" type="primary">leuS</name>
    <name evidence="16" type="ORF">B1R32_101262</name>
</gene>
<dbReference type="GO" id="GO:0004823">
    <property type="term" value="F:leucine-tRNA ligase activity"/>
    <property type="evidence" value="ECO:0007669"/>
    <property type="project" value="UniProtKB-UniRule"/>
</dbReference>
<dbReference type="PANTHER" id="PTHR43740:SF2">
    <property type="entry name" value="LEUCINE--TRNA LIGASE, MITOCHONDRIAL"/>
    <property type="match status" value="1"/>
</dbReference>
<evidence type="ECO:0000259" key="12">
    <source>
        <dbReference type="Pfam" id="PF00133"/>
    </source>
</evidence>
<dbReference type="InterPro" id="IPR009008">
    <property type="entry name" value="Val/Leu/Ile-tRNA-synth_edit"/>
</dbReference>
<dbReference type="InterPro" id="IPR002300">
    <property type="entry name" value="aa-tRNA-synth_Ia"/>
</dbReference>
<comment type="caution">
    <text evidence="16">The sequence shown here is derived from an EMBL/GenBank/DDBJ whole genome shotgun (WGS) entry which is preliminary data.</text>
</comment>
<dbReference type="InterPro" id="IPR009080">
    <property type="entry name" value="tRNAsynth_Ia_anticodon-bd"/>
</dbReference>
<evidence type="ECO:0000256" key="5">
    <source>
        <dbReference type="ARBA" id="ARBA00022840"/>
    </source>
</evidence>
<dbReference type="InterPro" id="IPR025709">
    <property type="entry name" value="Leu_tRNA-synth_edit"/>
</dbReference>
<evidence type="ECO:0000256" key="2">
    <source>
        <dbReference type="ARBA" id="ARBA00022490"/>
    </source>
</evidence>
<evidence type="ECO:0000259" key="14">
    <source>
        <dbReference type="Pfam" id="PF09334"/>
    </source>
</evidence>
<dbReference type="InterPro" id="IPR015413">
    <property type="entry name" value="Methionyl/Leucyl_tRNA_Synth"/>
</dbReference>
<proteinExistence type="inferred from homology"/>
<dbReference type="AlphaFoldDB" id="A0A2S8SXJ1"/>
<feature type="binding site" evidence="9">
    <location>
        <position position="609"/>
    </location>
    <ligand>
        <name>ATP</name>
        <dbReference type="ChEBI" id="CHEBI:30616"/>
    </ligand>
</feature>
<dbReference type="InterPro" id="IPR014729">
    <property type="entry name" value="Rossmann-like_a/b/a_fold"/>
</dbReference>
<protein>
    <recommendedName>
        <fullName evidence="9">Leucine--tRNA ligase</fullName>
        <ecNumber evidence="9">6.1.1.4</ecNumber>
    </recommendedName>
    <alternativeName>
        <fullName evidence="9">Leucyl-tRNA synthetase</fullName>
        <shortName evidence="9">LeuRS</shortName>
    </alternativeName>
</protein>
<dbReference type="GO" id="GO:0005524">
    <property type="term" value="F:ATP binding"/>
    <property type="evidence" value="ECO:0007669"/>
    <property type="project" value="UniProtKB-UniRule"/>
</dbReference>
<keyword evidence="2 9" id="KW-0963">Cytoplasm</keyword>
<keyword evidence="17" id="KW-1185">Reference proteome</keyword>
<dbReference type="SUPFAM" id="SSF50677">
    <property type="entry name" value="ValRS/IleRS/LeuRS editing domain"/>
    <property type="match status" value="1"/>
</dbReference>
<dbReference type="EC" id="6.1.1.4" evidence="9"/>
<evidence type="ECO:0000256" key="11">
    <source>
        <dbReference type="SAM" id="MobiDB-lite"/>
    </source>
</evidence>
<evidence type="ECO:0000259" key="13">
    <source>
        <dbReference type="Pfam" id="PF08264"/>
    </source>
</evidence>
<reference evidence="16 17" key="1">
    <citation type="journal article" date="2018" name="Syst. Appl. Microbiol.">
        <title>Abditibacterium utsteinense sp. nov., the first cultivated member of candidate phylum FBP, isolated from ice-free Antarctic soil samples.</title>
        <authorList>
            <person name="Tahon G."/>
            <person name="Tytgat B."/>
            <person name="Lebbe L."/>
            <person name="Carlier A."/>
            <person name="Willems A."/>
        </authorList>
    </citation>
    <scope>NUCLEOTIDE SEQUENCE [LARGE SCALE GENOMIC DNA]</scope>
    <source>
        <strain evidence="16 17">LMG 29911</strain>
    </source>
</reference>
<name>A0A2S8SXJ1_9BACT</name>
<evidence type="ECO:0000256" key="6">
    <source>
        <dbReference type="ARBA" id="ARBA00022917"/>
    </source>
</evidence>
<dbReference type="PRINTS" id="PR00985">
    <property type="entry name" value="TRNASYNTHLEU"/>
</dbReference>
<comment type="similarity">
    <text evidence="1 9 10">Belongs to the class-I aminoacyl-tRNA synthetase family.</text>
</comment>
<feature type="domain" description="Leucyl-tRNA synthetase editing" evidence="15">
    <location>
        <begin position="238"/>
        <end position="427"/>
    </location>
</feature>
<dbReference type="Pfam" id="PF08264">
    <property type="entry name" value="Anticodon_1"/>
    <property type="match status" value="1"/>
</dbReference>
<dbReference type="Pfam" id="PF09334">
    <property type="entry name" value="tRNA-synt_1g"/>
    <property type="match status" value="1"/>
</dbReference>
<organism evidence="16 17">
    <name type="scientific">Abditibacterium utsteinense</name>
    <dbReference type="NCBI Taxonomy" id="1960156"/>
    <lineage>
        <taxon>Bacteria</taxon>
        <taxon>Pseudomonadati</taxon>
        <taxon>Abditibacteriota</taxon>
        <taxon>Abditibacteriia</taxon>
        <taxon>Abditibacteriales</taxon>
        <taxon>Abditibacteriaceae</taxon>
        <taxon>Abditibacterium</taxon>
    </lineage>
</organism>
<dbReference type="InterPro" id="IPR002302">
    <property type="entry name" value="Leu-tRNA-ligase"/>
</dbReference>
<dbReference type="CDD" id="cd00812">
    <property type="entry name" value="LeuRS_core"/>
    <property type="match status" value="1"/>
</dbReference>
<dbReference type="InterPro" id="IPR001412">
    <property type="entry name" value="aa-tRNA-synth_I_CS"/>
</dbReference>
<feature type="domain" description="Aminoacyl-tRNA synthetase class Ia" evidence="12">
    <location>
        <begin position="441"/>
        <end position="644"/>
    </location>
</feature>
<feature type="short sequence motif" description="'KMSKS' region" evidence="9">
    <location>
        <begin position="606"/>
        <end position="610"/>
    </location>
</feature>
<keyword evidence="3 9" id="KW-0436">Ligase</keyword>
<dbReference type="Pfam" id="PF00133">
    <property type="entry name" value="tRNA-synt_1"/>
    <property type="match status" value="1"/>
</dbReference>
<dbReference type="PROSITE" id="PS00178">
    <property type="entry name" value="AA_TRNA_LIGASE_I"/>
    <property type="match status" value="1"/>
</dbReference>
<comment type="subcellular location">
    <subcellularLocation>
        <location evidence="9">Cytoplasm</location>
    </subcellularLocation>
</comment>
<feature type="short sequence motif" description="'HIGH' region" evidence="9">
    <location>
        <begin position="59"/>
        <end position="69"/>
    </location>
</feature>
<dbReference type="Gene3D" id="1.10.730.10">
    <property type="entry name" value="Isoleucyl-tRNA Synthetase, Domain 1"/>
    <property type="match status" value="1"/>
</dbReference>
<dbReference type="InterPro" id="IPR013155">
    <property type="entry name" value="M/V/L/I-tRNA-synth_anticd-bd"/>
</dbReference>
<evidence type="ECO:0000313" key="17">
    <source>
        <dbReference type="Proteomes" id="UP000237684"/>
    </source>
</evidence>
<dbReference type="Gene3D" id="3.40.50.620">
    <property type="entry name" value="HUPs"/>
    <property type="match status" value="2"/>
</dbReference>
<evidence type="ECO:0000313" key="16">
    <source>
        <dbReference type="EMBL" id="PQV65520.1"/>
    </source>
</evidence>
<dbReference type="GO" id="GO:0005829">
    <property type="term" value="C:cytosol"/>
    <property type="evidence" value="ECO:0007669"/>
    <property type="project" value="TreeGrafter"/>
</dbReference>
<dbReference type="Pfam" id="PF13603">
    <property type="entry name" value="tRNA-synt_1_2"/>
    <property type="match status" value="1"/>
</dbReference>
<dbReference type="InParanoid" id="A0A2S8SXJ1"/>
<evidence type="ECO:0000256" key="7">
    <source>
        <dbReference type="ARBA" id="ARBA00023146"/>
    </source>
</evidence>
<feature type="domain" description="Methionyl/Leucyl tRNA synthetase" evidence="14">
    <location>
        <begin position="58"/>
        <end position="198"/>
    </location>
</feature>
<dbReference type="HAMAP" id="MF_00049_B">
    <property type="entry name" value="Leu_tRNA_synth_B"/>
    <property type="match status" value="1"/>
</dbReference>
<keyword evidence="4 9" id="KW-0547">Nucleotide-binding</keyword>
<dbReference type="GO" id="GO:0002161">
    <property type="term" value="F:aminoacyl-tRNA deacylase activity"/>
    <property type="evidence" value="ECO:0007669"/>
    <property type="project" value="InterPro"/>
</dbReference>
<evidence type="ECO:0000256" key="10">
    <source>
        <dbReference type="RuleBase" id="RU363035"/>
    </source>
</evidence>
<dbReference type="CDD" id="cd07958">
    <property type="entry name" value="Anticodon_Ia_Leu_BEm"/>
    <property type="match status" value="1"/>
</dbReference>
<keyword evidence="6 9" id="KW-0648">Protein biosynthesis</keyword>
<evidence type="ECO:0000256" key="4">
    <source>
        <dbReference type="ARBA" id="ARBA00022741"/>
    </source>
</evidence>
<dbReference type="GO" id="GO:0006429">
    <property type="term" value="P:leucyl-tRNA aminoacylation"/>
    <property type="evidence" value="ECO:0007669"/>
    <property type="project" value="UniProtKB-UniRule"/>
</dbReference>
<dbReference type="FunFam" id="1.10.730.10:FF:000002">
    <property type="entry name" value="Leucine--tRNA ligase"/>
    <property type="match status" value="1"/>
</dbReference>
<evidence type="ECO:0000256" key="8">
    <source>
        <dbReference type="ARBA" id="ARBA00047469"/>
    </source>
</evidence>
<dbReference type="FunCoup" id="A0A2S8SXJ1">
    <property type="interactions" value="493"/>
</dbReference>
<comment type="catalytic activity">
    <reaction evidence="8 9">
        <text>tRNA(Leu) + L-leucine + ATP = L-leucyl-tRNA(Leu) + AMP + diphosphate</text>
        <dbReference type="Rhea" id="RHEA:11688"/>
        <dbReference type="Rhea" id="RHEA-COMP:9613"/>
        <dbReference type="Rhea" id="RHEA-COMP:9622"/>
        <dbReference type="ChEBI" id="CHEBI:30616"/>
        <dbReference type="ChEBI" id="CHEBI:33019"/>
        <dbReference type="ChEBI" id="CHEBI:57427"/>
        <dbReference type="ChEBI" id="CHEBI:78442"/>
        <dbReference type="ChEBI" id="CHEBI:78494"/>
        <dbReference type="ChEBI" id="CHEBI:456215"/>
        <dbReference type="EC" id="6.1.1.4"/>
    </reaction>
</comment>
<dbReference type="Proteomes" id="UP000237684">
    <property type="component" value="Unassembled WGS sequence"/>
</dbReference>
<evidence type="ECO:0000259" key="15">
    <source>
        <dbReference type="Pfam" id="PF13603"/>
    </source>
</evidence>
<dbReference type="SUPFAM" id="SSF52374">
    <property type="entry name" value="Nucleotidylyl transferase"/>
    <property type="match status" value="1"/>
</dbReference>
<evidence type="ECO:0000256" key="1">
    <source>
        <dbReference type="ARBA" id="ARBA00005594"/>
    </source>
</evidence>